<keyword evidence="1" id="KW-0732">Signal</keyword>
<dbReference type="CDD" id="cd22268">
    <property type="entry name" value="DPBB_RlpA-like"/>
    <property type="match status" value="1"/>
</dbReference>
<name>A0A7X8XWQ5_9BACT</name>
<feature type="signal peptide" evidence="1">
    <location>
        <begin position="1"/>
        <end position="27"/>
    </location>
</feature>
<dbReference type="InterPro" id="IPR036908">
    <property type="entry name" value="RlpA-like_sf"/>
</dbReference>
<dbReference type="AlphaFoldDB" id="A0A7X8XWQ5"/>
<proteinExistence type="predicted"/>
<protein>
    <recommendedName>
        <fullName evidence="2">RlpA-like protein double-psi beta-barrel domain-containing protein</fullName>
    </recommendedName>
</protein>
<dbReference type="Gene3D" id="2.40.40.10">
    <property type="entry name" value="RlpA-like domain"/>
    <property type="match status" value="1"/>
</dbReference>
<dbReference type="PANTHER" id="PTHR34183:SF1">
    <property type="entry name" value="ENDOLYTIC PEPTIDOGLYCAN TRANSGLYCOSYLASE RLPA"/>
    <property type="match status" value="1"/>
</dbReference>
<dbReference type="GO" id="GO:0009279">
    <property type="term" value="C:cell outer membrane"/>
    <property type="evidence" value="ECO:0007669"/>
    <property type="project" value="TreeGrafter"/>
</dbReference>
<dbReference type="Pfam" id="PF03330">
    <property type="entry name" value="DPBB_1"/>
    <property type="match status" value="1"/>
</dbReference>
<organism evidence="3 4">
    <name type="scientific">Flammeovirga agarivorans</name>
    <dbReference type="NCBI Taxonomy" id="2726742"/>
    <lineage>
        <taxon>Bacteria</taxon>
        <taxon>Pseudomonadati</taxon>
        <taxon>Bacteroidota</taxon>
        <taxon>Cytophagia</taxon>
        <taxon>Cytophagales</taxon>
        <taxon>Flammeovirgaceae</taxon>
        <taxon>Flammeovirga</taxon>
    </lineage>
</organism>
<feature type="chain" id="PRO_5030817099" description="RlpA-like protein double-psi beta-barrel domain-containing protein" evidence="1">
    <location>
        <begin position="28"/>
        <end position="260"/>
    </location>
</feature>
<dbReference type="RefSeq" id="WP_168883201.1">
    <property type="nucleotide sequence ID" value="NZ_JABAIL010000004.1"/>
</dbReference>
<dbReference type="SUPFAM" id="SSF50685">
    <property type="entry name" value="Barwin-like endoglucanases"/>
    <property type="match status" value="1"/>
</dbReference>
<dbReference type="InterPro" id="IPR009009">
    <property type="entry name" value="RlpA-like_DPBB"/>
</dbReference>
<accession>A0A7X8XWQ5</accession>
<sequence>MNKQAYQKLKVFVLLLSFFCISEFTSAQTISTIGHTEIGEASYYPDDRNGRITEGGYKYDKNAMTGAHAHYPFGSIVSVRNVDNGKIVQLKIIDRPYTQQRILDVTYAAGQKLDMIGKQTVTVEVILVDTPATLRKKKEKERKKQLAEQERLKNSGFNVDVSLFKSDGSHHLDGSIADITGYGIVYAQSDDIEFIIDQAHTLREDYLFSKLYIQTGWSEGNRVYRLLIGNFEDKEDASPLLELLKSIGTSTKELRKHFIK</sequence>
<reference evidence="3 4" key="1">
    <citation type="submission" date="2020-04" db="EMBL/GenBank/DDBJ databases">
        <title>Flammeovirga sp. SR4, a novel species isolated from seawater.</title>
        <authorList>
            <person name="Wang X."/>
        </authorList>
    </citation>
    <scope>NUCLEOTIDE SEQUENCE [LARGE SCALE GENOMIC DNA]</scope>
    <source>
        <strain evidence="3 4">SR4</strain>
    </source>
</reference>
<evidence type="ECO:0000313" key="3">
    <source>
        <dbReference type="EMBL" id="NLR92491.1"/>
    </source>
</evidence>
<evidence type="ECO:0000256" key="1">
    <source>
        <dbReference type="SAM" id="SignalP"/>
    </source>
</evidence>
<gene>
    <name evidence="3" type="ORF">HGP29_14835</name>
</gene>
<evidence type="ECO:0000259" key="2">
    <source>
        <dbReference type="Pfam" id="PF03330"/>
    </source>
</evidence>
<evidence type="ECO:0000313" key="4">
    <source>
        <dbReference type="Proteomes" id="UP000585050"/>
    </source>
</evidence>
<dbReference type="EMBL" id="JABAIL010000004">
    <property type="protein sequence ID" value="NLR92491.1"/>
    <property type="molecule type" value="Genomic_DNA"/>
</dbReference>
<feature type="domain" description="RlpA-like protein double-psi beta-barrel" evidence="2">
    <location>
        <begin position="37"/>
        <end position="124"/>
    </location>
</feature>
<comment type="caution">
    <text evidence="3">The sequence shown here is derived from an EMBL/GenBank/DDBJ whole genome shotgun (WGS) entry which is preliminary data.</text>
</comment>
<keyword evidence="4" id="KW-1185">Reference proteome</keyword>
<dbReference type="PANTHER" id="PTHR34183">
    <property type="entry name" value="ENDOLYTIC PEPTIDOGLYCAN TRANSGLYCOSYLASE RLPA"/>
    <property type="match status" value="1"/>
</dbReference>
<dbReference type="Proteomes" id="UP000585050">
    <property type="component" value="Unassembled WGS sequence"/>
</dbReference>